<dbReference type="InterPro" id="IPR004089">
    <property type="entry name" value="MCPsignal_dom"/>
</dbReference>
<protein>
    <submittedName>
        <fullName evidence="10">PAS domain S-box protein</fullName>
    </submittedName>
</protein>
<feature type="domain" description="PAS" evidence="7">
    <location>
        <begin position="148"/>
        <end position="178"/>
    </location>
</feature>
<dbReference type="InterPro" id="IPR013656">
    <property type="entry name" value="PAS_4"/>
</dbReference>
<reference evidence="10 11" key="1">
    <citation type="submission" date="2021-05" db="EMBL/GenBank/DDBJ databases">
        <title>Roseococcus sp. XZZS9, whole genome shotgun sequencing project.</title>
        <authorList>
            <person name="Zhao G."/>
            <person name="Shen L."/>
        </authorList>
    </citation>
    <scope>NUCLEOTIDE SEQUENCE [LARGE SCALE GENOMIC DNA]</scope>
    <source>
        <strain evidence="10 11">XZZS9</strain>
    </source>
</reference>
<dbReference type="Pfam" id="PF00015">
    <property type="entry name" value="MCPsignal"/>
    <property type="match status" value="1"/>
</dbReference>
<dbReference type="Pfam" id="PF13426">
    <property type="entry name" value="PAS_9"/>
    <property type="match status" value="1"/>
</dbReference>
<dbReference type="InterPro" id="IPR000014">
    <property type="entry name" value="PAS"/>
</dbReference>
<dbReference type="PROSITE" id="PS50112">
    <property type="entry name" value="PAS"/>
    <property type="match status" value="1"/>
</dbReference>
<evidence type="ECO:0000256" key="3">
    <source>
        <dbReference type="ARBA" id="ARBA00023224"/>
    </source>
</evidence>
<dbReference type="PROSITE" id="PS50113">
    <property type="entry name" value="PAC"/>
    <property type="match status" value="2"/>
</dbReference>
<proteinExistence type="inferred from homology"/>
<gene>
    <name evidence="10" type="ORF">KHU32_18705</name>
</gene>
<dbReference type="SMART" id="SM00086">
    <property type="entry name" value="PAC"/>
    <property type="match status" value="2"/>
</dbReference>
<comment type="subcellular location">
    <subcellularLocation>
        <location evidence="1">Cell inner membrane</location>
        <topology evidence="1">Multi-pass membrane protein</topology>
    </subcellularLocation>
</comment>
<evidence type="ECO:0000313" key="10">
    <source>
        <dbReference type="EMBL" id="MBS7812986.1"/>
    </source>
</evidence>
<dbReference type="InterPro" id="IPR035965">
    <property type="entry name" value="PAS-like_dom_sf"/>
</dbReference>
<dbReference type="InterPro" id="IPR000727">
    <property type="entry name" value="T_SNARE_dom"/>
</dbReference>
<dbReference type="PANTHER" id="PTHR32089:SF112">
    <property type="entry name" value="LYSOZYME-LIKE PROTEIN-RELATED"/>
    <property type="match status" value="1"/>
</dbReference>
<evidence type="ECO:0000259" key="6">
    <source>
        <dbReference type="PROSITE" id="PS50111"/>
    </source>
</evidence>
<name>A0ABS5QH18_9PROT</name>
<dbReference type="Pfam" id="PF08448">
    <property type="entry name" value="PAS_4"/>
    <property type="match status" value="1"/>
</dbReference>
<keyword evidence="11" id="KW-1185">Reference proteome</keyword>
<evidence type="ECO:0000256" key="1">
    <source>
        <dbReference type="ARBA" id="ARBA00004429"/>
    </source>
</evidence>
<feature type="domain" description="PAC" evidence="8">
    <location>
        <begin position="85"/>
        <end position="137"/>
    </location>
</feature>
<organism evidence="10 11">
    <name type="scientific">Roseococcus pinisoli</name>
    <dbReference type="NCBI Taxonomy" id="2835040"/>
    <lineage>
        <taxon>Bacteria</taxon>
        <taxon>Pseudomonadati</taxon>
        <taxon>Pseudomonadota</taxon>
        <taxon>Alphaproteobacteria</taxon>
        <taxon>Acetobacterales</taxon>
        <taxon>Roseomonadaceae</taxon>
        <taxon>Roseococcus</taxon>
    </lineage>
</organism>
<dbReference type="PROSITE" id="PS50111">
    <property type="entry name" value="CHEMOTAXIS_TRANSDUC_2"/>
    <property type="match status" value="1"/>
</dbReference>
<dbReference type="Gene3D" id="1.10.287.950">
    <property type="entry name" value="Methyl-accepting chemotaxis protein"/>
    <property type="match status" value="1"/>
</dbReference>
<accession>A0ABS5QH18</accession>
<dbReference type="InterPro" id="IPR000700">
    <property type="entry name" value="PAS-assoc_C"/>
</dbReference>
<comment type="caution">
    <text evidence="10">The sequence shown here is derived from an EMBL/GenBank/DDBJ whole genome shotgun (WGS) entry which is preliminary data.</text>
</comment>
<dbReference type="InterPro" id="IPR001610">
    <property type="entry name" value="PAC"/>
</dbReference>
<evidence type="ECO:0000259" key="8">
    <source>
        <dbReference type="PROSITE" id="PS50113"/>
    </source>
</evidence>
<evidence type="ECO:0000256" key="2">
    <source>
        <dbReference type="ARBA" id="ARBA00022519"/>
    </source>
</evidence>
<dbReference type="NCBIfam" id="TIGR00229">
    <property type="entry name" value="sensory_box"/>
    <property type="match status" value="2"/>
</dbReference>
<dbReference type="EMBL" id="JAHCDA010000004">
    <property type="protein sequence ID" value="MBS7812986.1"/>
    <property type="molecule type" value="Genomic_DNA"/>
</dbReference>
<dbReference type="PRINTS" id="PR00260">
    <property type="entry name" value="CHEMTRNSDUCR"/>
</dbReference>
<dbReference type="Gene3D" id="3.30.450.20">
    <property type="entry name" value="PAS domain"/>
    <property type="match status" value="2"/>
</dbReference>
<keyword evidence="2" id="KW-0997">Cell inner membrane</keyword>
<evidence type="ECO:0000259" key="9">
    <source>
        <dbReference type="PROSITE" id="PS50192"/>
    </source>
</evidence>
<evidence type="ECO:0000256" key="5">
    <source>
        <dbReference type="PROSITE-ProRule" id="PRU00284"/>
    </source>
</evidence>
<dbReference type="RefSeq" id="WP_213671692.1">
    <property type="nucleotide sequence ID" value="NZ_JAHCDA010000004.1"/>
</dbReference>
<feature type="domain" description="Methyl-accepting transducer" evidence="6">
    <location>
        <begin position="260"/>
        <end position="496"/>
    </location>
</feature>
<dbReference type="Proteomes" id="UP000766336">
    <property type="component" value="Unassembled WGS sequence"/>
</dbReference>
<feature type="domain" description="T-SNARE coiled-coil homology" evidence="9">
    <location>
        <begin position="412"/>
        <end position="474"/>
    </location>
</feature>
<evidence type="ECO:0000313" key="11">
    <source>
        <dbReference type="Proteomes" id="UP000766336"/>
    </source>
</evidence>
<dbReference type="SMART" id="SM00283">
    <property type="entry name" value="MA"/>
    <property type="match status" value="1"/>
</dbReference>
<dbReference type="CDD" id="cd00130">
    <property type="entry name" value="PAS"/>
    <property type="match status" value="2"/>
</dbReference>
<dbReference type="InterPro" id="IPR004090">
    <property type="entry name" value="Chemotax_Me-accpt_rcpt"/>
</dbReference>
<dbReference type="PANTHER" id="PTHR32089">
    <property type="entry name" value="METHYL-ACCEPTING CHEMOTAXIS PROTEIN MCPB"/>
    <property type="match status" value="1"/>
</dbReference>
<dbReference type="PROSITE" id="PS50192">
    <property type="entry name" value="T_SNARE"/>
    <property type="match status" value="1"/>
</dbReference>
<dbReference type="SUPFAM" id="SSF55785">
    <property type="entry name" value="PYP-like sensor domain (PAS domain)"/>
    <property type="match status" value="2"/>
</dbReference>
<feature type="domain" description="PAC" evidence="8">
    <location>
        <begin position="207"/>
        <end position="259"/>
    </location>
</feature>
<sequence>MFDAIRSRLHSRAQARLDAVHASYAVIEFAPDGTILRANPHFLAATGYSAEDLRGQKHALFVDRRMAESEDYRRFWETLRSGRHLTDEFRRLRKDGRPIWIQASYCPVLDRRGRVASVIKFATDITDRRLRAADHAGQVAAIGKSQAVIEFDVDGTILGANANFLNALGYTLEEVRGRHHRLFVDPAEVARPDYAAFWAALGRGDYQAGEYRRLGKGGREVFIQASYNPILGPDGATWKVVKYATDVTAQVRERQRRAEVGRDVDARLGEVAGAVSSTNERASGAVEASRETSMSVQAVAAGAEELAASVGEIGRRLLDASRSTSSATDQAERATRIVGELVAAAQRISQAIGLINDIAGQTNLLALNATIEAARAGEAGKGFAVVASEVKELASQTARATEEISGQVGQVQGAVEGAVRAIDSIAKAIADIDGITTSIAAAVEQQATVTREMSSRMQSAASGVESANRTLEEIAQAATGAAALTRQVAEKSRTLAA</sequence>
<evidence type="ECO:0000256" key="4">
    <source>
        <dbReference type="ARBA" id="ARBA00029447"/>
    </source>
</evidence>
<dbReference type="SUPFAM" id="SSF58104">
    <property type="entry name" value="Methyl-accepting chemotaxis protein (MCP) signaling domain"/>
    <property type="match status" value="1"/>
</dbReference>
<keyword evidence="2" id="KW-0472">Membrane</keyword>
<comment type="similarity">
    <text evidence="4">Belongs to the methyl-accepting chemotaxis (MCP) protein family.</text>
</comment>
<evidence type="ECO:0000259" key="7">
    <source>
        <dbReference type="PROSITE" id="PS50112"/>
    </source>
</evidence>
<keyword evidence="2" id="KW-1003">Cell membrane</keyword>
<keyword evidence="3 5" id="KW-0807">Transducer</keyword>
<dbReference type="SMART" id="SM00091">
    <property type="entry name" value="PAS"/>
    <property type="match status" value="2"/>
</dbReference>